<evidence type="ECO:0000313" key="7">
    <source>
        <dbReference type="Proteomes" id="UP000537126"/>
    </source>
</evidence>
<dbReference type="PIRSF" id="PIRSF006806">
    <property type="entry name" value="FTHF_cligase"/>
    <property type="match status" value="1"/>
</dbReference>
<dbReference type="AlphaFoldDB" id="A0A846MMT0"/>
<evidence type="ECO:0000313" key="6">
    <source>
        <dbReference type="EMBL" id="NIK72804.1"/>
    </source>
</evidence>
<feature type="binding site" evidence="4">
    <location>
        <begin position="7"/>
        <end position="11"/>
    </location>
    <ligand>
        <name>ATP</name>
        <dbReference type="ChEBI" id="CHEBI:30616"/>
    </ligand>
</feature>
<comment type="caution">
    <text evidence="6">The sequence shown here is derived from an EMBL/GenBank/DDBJ whole genome shotgun (WGS) entry which is preliminary data.</text>
</comment>
<evidence type="ECO:0000256" key="3">
    <source>
        <dbReference type="ARBA" id="ARBA00022840"/>
    </source>
</evidence>
<name>A0A846MMT0_9BACT</name>
<dbReference type="EC" id="6.3.3.2" evidence="5"/>
<dbReference type="GO" id="GO:0030272">
    <property type="term" value="F:5-formyltetrahydrofolate cyclo-ligase activity"/>
    <property type="evidence" value="ECO:0007669"/>
    <property type="project" value="UniProtKB-EC"/>
</dbReference>
<dbReference type="Proteomes" id="UP000537126">
    <property type="component" value="Unassembled WGS sequence"/>
</dbReference>
<comment type="cofactor">
    <cofactor evidence="5">
        <name>Mg(2+)</name>
        <dbReference type="ChEBI" id="CHEBI:18420"/>
    </cofactor>
</comment>
<comment type="similarity">
    <text evidence="1 5">Belongs to the 5-formyltetrahydrofolate cyclo-ligase family.</text>
</comment>
<dbReference type="InterPro" id="IPR037171">
    <property type="entry name" value="NagB/RpiA_transferase-like"/>
</dbReference>
<dbReference type="SUPFAM" id="SSF100950">
    <property type="entry name" value="NagB/RpiA/CoA transferase-like"/>
    <property type="match status" value="1"/>
</dbReference>
<sequence>MRGVLSKQAAREWAKQQRRALTEAEYECLNTALLERLKALFNWQSITYIHVFLPILRQREPDVRPLLDFIRQEVPALKVMVPKVKDASLEHYYLLPGMELQMSPWGVPEPLDTAPLVAPSELENIDLVLVPLLAFDRCGRRVGYGKGYYDTFLSSLPHALRVGLSLLPPLEKIEDIEPHDVPLHLVVTPVQVYDFRLAAEKATHAHLIKTQSSVP</sequence>
<dbReference type="GO" id="GO:0005524">
    <property type="term" value="F:ATP binding"/>
    <property type="evidence" value="ECO:0007669"/>
    <property type="project" value="UniProtKB-KW"/>
</dbReference>
<dbReference type="InterPro" id="IPR002698">
    <property type="entry name" value="FTHF_cligase"/>
</dbReference>
<keyword evidence="6" id="KW-0436">Ligase</keyword>
<feature type="binding site" evidence="4">
    <location>
        <position position="60"/>
    </location>
    <ligand>
        <name>substrate</name>
    </ligand>
</feature>
<protein>
    <recommendedName>
        <fullName evidence="5">5-formyltetrahydrofolate cyclo-ligase</fullName>
        <ecNumber evidence="5">6.3.3.2</ecNumber>
    </recommendedName>
</protein>
<keyword evidence="2 4" id="KW-0547">Nucleotide-binding</keyword>
<accession>A0A846MMT0</accession>
<keyword evidence="5" id="KW-0479">Metal-binding</keyword>
<evidence type="ECO:0000256" key="1">
    <source>
        <dbReference type="ARBA" id="ARBA00010638"/>
    </source>
</evidence>
<dbReference type="RefSeq" id="WP_166918107.1">
    <property type="nucleotide sequence ID" value="NZ_JAASRN010000001.1"/>
</dbReference>
<gene>
    <name evidence="6" type="ORF">FHS56_000290</name>
</gene>
<dbReference type="Pfam" id="PF01812">
    <property type="entry name" value="5-FTHF_cyc-lig"/>
    <property type="match status" value="1"/>
</dbReference>
<dbReference type="EMBL" id="JAASRN010000001">
    <property type="protein sequence ID" value="NIK72804.1"/>
    <property type="molecule type" value="Genomic_DNA"/>
</dbReference>
<dbReference type="PANTHER" id="PTHR23407">
    <property type="entry name" value="ATPASE INHIBITOR/5-FORMYLTETRAHYDROFOLATE CYCLO-LIGASE"/>
    <property type="match status" value="1"/>
</dbReference>
<comment type="catalytic activity">
    <reaction evidence="5">
        <text>(6S)-5-formyl-5,6,7,8-tetrahydrofolate + ATP = (6R)-5,10-methenyltetrahydrofolate + ADP + phosphate</text>
        <dbReference type="Rhea" id="RHEA:10488"/>
        <dbReference type="ChEBI" id="CHEBI:30616"/>
        <dbReference type="ChEBI" id="CHEBI:43474"/>
        <dbReference type="ChEBI" id="CHEBI:57455"/>
        <dbReference type="ChEBI" id="CHEBI:57457"/>
        <dbReference type="ChEBI" id="CHEBI:456216"/>
        <dbReference type="EC" id="6.3.3.2"/>
    </reaction>
</comment>
<dbReference type="GO" id="GO:0046872">
    <property type="term" value="F:metal ion binding"/>
    <property type="evidence" value="ECO:0007669"/>
    <property type="project" value="UniProtKB-KW"/>
</dbReference>
<keyword evidence="7" id="KW-1185">Reference proteome</keyword>
<dbReference type="GO" id="GO:0035999">
    <property type="term" value="P:tetrahydrofolate interconversion"/>
    <property type="evidence" value="ECO:0007669"/>
    <property type="project" value="TreeGrafter"/>
</dbReference>
<dbReference type="InterPro" id="IPR024185">
    <property type="entry name" value="FTHF_cligase-like_sf"/>
</dbReference>
<reference evidence="6 7" key="1">
    <citation type="submission" date="2020-03" db="EMBL/GenBank/DDBJ databases">
        <title>Genomic Encyclopedia of Type Strains, Phase IV (KMG-IV): sequencing the most valuable type-strain genomes for metagenomic binning, comparative biology and taxonomic classification.</title>
        <authorList>
            <person name="Goeker M."/>
        </authorList>
    </citation>
    <scope>NUCLEOTIDE SEQUENCE [LARGE SCALE GENOMIC DNA]</scope>
    <source>
        <strain evidence="6 7">DSM 5718</strain>
    </source>
</reference>
<keyword evidence="3 4" id="KW-0067">ATP-binding</keyword>
<dbReference type="PANTHER" id="PTHR23407:SF1">
    <property type="entry name" value="5-FORMYLTETRAHYDROFOLATE CYCLO-LIGASE"/>
    <property type="match status" value="1"/>
</dbReference>
<evidence type="ECO:0000256" key="5">
    <source>
        <dbReference type="RuleBase" id="RU361279"/>
    </source>
</evidence>
<keyword evidence="5" id="KW-0460">Magnesium</keyword>
<proteinExistence type="inferred from homology"/>
<feature type="binding site" evidence="4">
    <location>
        <position position="53"/>
    </location>
    <ligand>
        <name>substrate</name>
    </ligand>
</feature>
<organism evidence="6 7">
    <name type="scientific">Thermonema lapsum</name>
    <dbReference type="NCBI Taxonomy" id="28195"/>
    <lineage>
        <taxon>Bacteria</taxon>
        <taxon>Pseudomonadati</taxon>
        <taxon>Bacteroidota</taxon>
        <taxon>Cytophagia</taxon>
        <taxon>Cytophagales</taxon>
        <taxon>Thermonemataceae</taxon>
        <taxon>Thermonema</taxon>
    </lineage>
</organism>
<feature type="binding site" evidence="4">
    <location>
        <begin position="141"/>
        <end position="149"/>
    </location>
    <ligand>
        <name>ATP</name>
        <dbReference type="ChEBI" id="CHEBI:30616"/>
    </ligand>
</feature>
<evidence type="ECO:0000256" key="2">
    <source>
        <dbReference type="ARBA" id="ARBA00022741"/>
    </source>
</evidence>
<evidence type="ECO:0000256" key="4">
    <source>
        <dbReference type="PIRSR" id="PIRSR006806-1"/>
    </source>
</evidence>
<dbReference type="Gene3D" id="3.40.50.10420">
    <property type="entry name" value="NagB/RpiA/CoA transferase-like"/>
    <property type="match status" value="1"/>
</dbReference>
<dbReference type="NCBIfam" id="TIGR02727">
    <property type="entry name" value="MTHFS_bact"/>
    <property type="match status" value="1"/>
</dbReference>
<dbReference type="GO" id="GO:0009396">
    <property type="term" value="P:folic acid-containing compound biosynthetic process"/>
    <property type="evidence" value="ECO:0007669"/>
    <property type="project" value="TreeGrafter"/>
</dbReference>